<organism evidence="2 3">
    <name type="scientific">Chitinophaga agri</name>
    <dbReference type="NCBI Taxonomy" id="2703787"/>
    <lineage>
        <taxon>Bacteria</taxon>
        <taxon>Pseudomonadati</taxon>
        <taxon>Bacteroidota</taxon>
        <taxon>Chitinophagia</taxon>
        <taxon>Chitinophagales</taxon>
        <taxon>Chitinophagaceae</taxon>
        <taxon>Chitinophaga</taxon>
    </lineage>
</organism>
<dbReference type="InterPro" id="IPR036291">
    <property type="entry name" value="NAD(P)-bd_dom_sf"/>
</dbReference>
<evidence type="ECO:0000259" key="1">
    <source>
        <dbReference type="Pfam" id="PF05368"/>
    </source>
</evidence>
<proteinExistence type="predicted"/>
<dbReference type="PANTHER" id="PTHR47129">
    <property type="entry name" value="QUINONE OXIDOREDUCTASE 2"/>
    <property type="match status" value="1"/>
</dbReference>
<dbReference type="AlphaFoldDB" id="A0A6B9ZKG5"/>
<dbReference type="PANTHER" id="PTHR47129:SF1">
    <property type="entry name" value="NMRA-LIKE DOMAIN-CONTAINING PROTEIN"/>
    <property type="match status" value="1"/>
</dbReference>
<dbReference type="InterPro" id="IPR052718">
    <property type="entry name" value="NmrA-type_oxidoreductase"/>
</dbReference>
<protein>
    <submittedName>
        <fullName evidence="2">SDR family oxidoreductase</fullName>
    </submittedName>
</protein>
<dbReference type="CDD" id="cd05269">
    <property type="entry name" value="TMR_SDR_a"/>
    <property type="match status" value="1"/>
</dbReference>
<accession>A0A6B9ZKG5</accession>
<dbReference type="EMBL" id="CP048113">
    <property type="protein sequence ID" value="QHS61575.1"/>
    <property type="molecule type" value="Genomic_DNA"/>
</dbReference>
<dbReference type="InterPro" id="IPR008030">
    <property type="entry name" value="NmrA-like"/>
</dbReference>
<sequence>MGKILITGVTGHLGGAVLNKLLAKVPASEVRILVRDEAKATAFKPLGVEIALGTYDDKASLVAAFKGIDKLYFVSGNDVANRGPQHENVVQAATEAKVGHVVYTSFQRKNESDTAPLAFLAATHLLAEKLLKASGLTYTILEHALYAEVIPMFAGEKVLETGVIFQPAGDGKTAFALREDLAEAGVAVLTGEGHENRSYELTGPKALSYADIAALISAASGKNITYVSPTVEVFKAELTKAGVPAIYIDLFAGFSGAIKDGEFAGVTDDLEKLIGRKGGSVEAYVKSVYGK</sequence>
<gene>
    <name evidence="2" type="ORF">GWR21_18825</name>
</gene>
<reference evidence="2 3" key="1">
    <citation type="submission" date="2020-01" db="EMBL/GenBank/DDBJ databases">
        <title>Complete genome sequence of Chitinophaga sp. H33E-04 isolated from quinoa roots.</title>
        <authorList>
            <person name="Weon H.-Y."/>
            <person name="Lee S.A."/>
        </authorList>
    </citation>
    <scope>NUCLEOTIDE SEQUENCE [LARGE SCALE GENOMIC DNA]</scope>
    <source>
        <strain evidence="2 3">H33E-04</strain>
    </source>
</reference>
<evidence type="ECO:0000313" key="2">
    <source>
        <dbReference type="EMBL" id="QHS61575.1"/>
    </source>
</evidence>
<feature type="domain" description="NmrA-like" evidence="1">
    <location>
        <begin position="3"/>
        <end position="243"/>
    </location>
</feature>
<dbReference type="Gene3D" id="3.90.25.10">
    <property type="entry name" value="UDP-galactose 4-epimerase, domain 1"/>
    <property type="match status" value="1"/>
</dbReference>
<keyword evidence="3" id="KW-1185">Reference proteome</keyword>
<name>A0A6B9ZKG5_9BACT</name>
<dbReference type="Proteomes" id="UP000476411">
    <property type="component" value="Chromosome"/>
</dbReference>
<dbReference type="Gene3D" id="3.40.50.720">
    <property type="entry name" value="NAD(P)-binding Rossmann-like Domain"/>
    <property type="match status" value="1"/>
</dbReference>
<dbReference type="Pfam" id="PF05368">
    <property type="entry name" value="NmrA"/>
    <property type="match status" value="1"/>
</dbReference>
<dbReference type="SUPFAM" id="SSF51735">
    <property type="entry name" value="NAD(P)-binding Rossmann-fold domains"/>
    <property type="match status" value="1"/>
</dbReference>
<dbReference type="RefSeq" id="WP_162333244.1">
    <property type="nucleotide sequence ID" value="NZ_CP048113.1"/>
</dbReference>
<evidence type="ECO:0000313" key="3">
    <source>
        <dbReference type="Proteomes" id="UP000476411"/>
    </source>
</evidence>
<dbReference type="KEGG" id="chih:GWR21_18825"/>